<dbReference type="EMBL" id="MN079082">
    <property type="protein sequence ID" value="QEA04318.1"/>
    <property type="molecule type" value="Genomic_DNA"/>
</dbReference>
<sequence length="100" mass="10755">MTEADEALSGVILEHTRGWTLDEVSGLCRVETRWVVALVDEGAIEPAEGAGPPEWRFGGDAVVRVQRAARLMRDLGVNAPGAALALELMEALDARRSELS</sequence>
<proteinExistence type="predicted"/>
<protein>
    <submittedName>
        <fullName evidence="1">Chaperone modulatory protein CbpM</fullName>
    </submittedName>
</protein>
<accession>A0A5B8R8P8</accession>
<reference evidence="1" key="1">
    <citation type="submission" date="2019-06" db="EMBL/GenBank/DDBJ databases">
        <authorList>
            <person name="Murdoch R.W."/>
            <person name="Fathepure B."/>
        </authorList>
    </citation>
    <scope>NUCLEOTIDE SEQUENCE</scope>
</reference>
<organism evidence="1">
    <name type="scientific">uncultured organism</name>
    <dbReference type="NCBI Taxonomy" id="155900"/>
    <lineage>
        <taxon>unclassified sequences</taxon>
        <taxon>environmental samples</taxon>
    </lineage>
</organism>
<name>A0A5B8R8P8_9ZZZZ</name>
<evidence type="ECO:0000313" key="1">
    <source>
        <dbReference type="EMBL" id="QEA04318.1"/>
    </source>
</evidence>
<dbReference type="Pfam" id="PF13591">
    <property type="entry name" value="MerR_2"/>
    <property type="match status" value="1"/>
</dbReference>
<dbReference type="Gene3D" id="1.10.1660.10">
    <property type="match status" value="1"/>
</dbReference>
<gene>
    <name evidence="1" type="primary">cbpM</name>
    <name evidence="1" type="ORF">KBTEX_00626</name>
</gene>
<dbReference type="AlphaFoldDB" id="A0A5B8R8P8"/>